<dbReference type="OrthoDB" id="5239998at2759"/>
<accession>A0A8T2TJ76</accession>
<dbReference type="EMBL" id="CM035417">
    <property type="protein sequence ID" value="KAH7422520.1"/>
    <property type="molecule type" value="Genomic_DNA"/>
</dbReference>
<comment type="caution">
    <text evidence="2">The sequence shown here is derived from an EMBL/GenBank/DDBJ whole genome shotgun (WGS) entry which is preliminary data.</text>
</comment>
<name>A0A8T2TJ76_CERRI</name>
<organism evidence="2 3">
    <name type="scientific">Ceratopteris richardii</name>
    <name type="common">Triangle waterfern</name>
    <dbReference type="NCBI Taxonomy" id="49495"/>
    <lineage>
        <taxon>Eukaryota</taxon>
        <taxon>Viridiplantae</taxon>
        <taxon>Streptophyta</taxon>
        <taxon>Embryophyta</taxon>
        <taxon>Tracheophyta</taxon>
        <taxon>Polypodiopsida</taxon>
        <taxon>Polypodiidae</taxon>
        <taxon>Polypodiales</taxon>
        <taxon>Pteridineae</taxon>
        <taxon>Pteridaceae</taxon>
        <taxon>Parkerioideae</taxon>
        <taxon>Ceratopteris</taxon>
    </lineage>
</organism>
<dbReference type="Pfam" id="PF08881">
    <property type="entry name" value="CVNH"/>
    <property type="match status" value="1"/>
</dbReference>
<dbReference type="SMART" id="SM01111">
    <property type="entry name" value="CVNH"/>
    <property type="match status" value="1"/>
</dbReference>
<feature type="domain" description="Cyanovirin-N" evidence="1">
    <location>
        <begin position="39"/>
        <end position="136"/>
    </location>
</feature>
<dbReference type="Proteomes" id="UP000825935">
    <property type="component" value="Chromosome 12"/>
</dbReference>
<dbReference type="InterPro" id="IPR011058">
    <property type="entry name" value="Cyanovirin-N"/>
</dbReference>
<dbReference type="SUPFAM" id="SSF51322">
    <property type="entry name" value="Cyanovirin-N"/>
    <property type="match status" value="1"/>
</dbReference>
<gene>
    <name evidence="2" type="ORF">KP509_12G011700</name>
</gene>
<dbReference type="AlphaFoldDB" id="A0A8T2TJ76"/>
<evidence type="ECO:0000313" key="3">
    <source>
        <dbReference type="Proteomes" id="UP000825935"/>
    </source>
</evidence>
<evidence type="ECO:0000313" key="2">
    <source>
        <dbReference type="EMBL" id="KAH7422520.1"/>
    </source>
</evidence>
<dbReference type="InterPro" id="IPR036673">
    <property type="entry name" value="Cyanovirin-N_sf"/>
</dbReference>
<dbReference type="OMA" id="VPFSCNY"/>
<sequence>MAFGKAGVIAFSCLLLTTGAFLVHAVRVYSLFAVPFSCNYAASCGDETLSGTTLSASCADISGNPVTSSLDLNAKISNNDGQLVCPGADFAASCSNVGLSGGHTLVANCKNVNGAVIQTSLDLNNCISNNDGYLQFCV</sequence>
<protein>
    <recommendedName>
        <fullName evidence="1">Cyanovirin-N domain-containing protein</fullName>
    </recommendedName>
</protein>
<proteinExistence type="predicted"/>
<reference evidence="2" key="1">
    <citation type="submission" date="2021-08" db="EMBL/GenBank/DDBJ databases">
        <title>WGS assembly of Ceratopteris richardii.</title>
        <authorList>
            <person name="Marchant D.B."/>
            <person name="Chen G."/>
            <person name="Jenkins J."/>
            <person name="Shu S."/>
            <person name="Leebens-Mack J."/>
            <person name="Grimwood J."/>
            <person name="Schmutz J."/>
            <person name="Soltis P."/>
            <person name="Soltis D."/>
            <person name="Chen Z.-H."/>
        </authorList>
    </citation>
    <scope>NUCLEOTIDE SEQUENCE</scope>
    <source>
        <strain evidence="2">Whitten #5841</strain>
        <tissue evidence="2">Leaf</tissue>
    </source>
</reference>
<keyword evidence="3" id="KW-1185">Reference proteome</keyword>
<evidence type="ECO:0000259" key="1">
    <source>
        <dbReference type="SMART" id="SM01111"/>
    </source>
</evidence>
<dbReference type="Gene3D" id="2.30.60.10">
    <property type="entry name" value="Cyanovirin-N"/>
    <property type="match status" value="1"/>
</dbReference>